<evidence type="ECO:0000313" key="2">
    <source>
        <dbReference type="EMBL" id="MBN8661432.1"/>
    </source>
</evidence>
<dbReference type="PANTHER" id="PTHR43312:SF1">
    <property type="entry name" value="NADP-DEPENDENT OXIDOREDUCTASE DOMAIN-CONTAINING PROTEIN"/>
    <property type="match status" value="1"/>
</dbReference>
<dbReference type="GO" id="GO:0016491">
    <property type="term" value="F:oxidoreductase activity"/>
    <property type="evidence" value="ECO:0007669"/>
    <property type="project" value="InterPro"/>
</dbReference>
<feature type="domain" description="NADP-dependent oxidoreductase" evidence="1">
    <location>
        <begin position="15"/>
        <end position="309"/>
    </location>
</feature>
<name>A0A8J7PBG2_9BACT</name>
<evidence type="ECO:0000259" key="1">
    <source>
        <dbReference type="Pfam" id="PF00248"/>
    </source>
</evidence>
<dbReference type="Proteomes" id="UP000664277">
    <property type="component" value="Unassembled WGS sequence"/>
</dbReference>
<accession>A0A8J7PBG2</accession>
<dbReference type="InterPro" id="IPR053135">
    <property type="entry name" value="AKR2_Oxidoreductase"/>
</dbReference>
<dbReference type="PANTHER" id="PTHR43312">
    <property type="entry name" value="D-THREO-ALDOSE 1-DEHYDROGENASE"/>
    <property type="match status" value="1"/>
</dbReference>
<dbReference type="InterPro" id="IPR036812">
    <property type="entry name" value="NAD(P)_OxRdtase_dom_sf"/>
</dbReference>
<reference evidence="2" key="1">
    <citation type="submission" date="2021-02" db="EMBL/GenBank/DDBJ databases">
        <title>Genome-Resolved Metagenomics of a Microbial Community Performing Photosynthetic Biological Nutrient Removal.</title>
        <authorList>
            <person name="Mcdaniel E.A."/>
        </authorList>
    </citation>
    <scope>NUCLEOTIDE SEQUENCE</scope>
    <source>
        <strain evidence="2">UWPOB_OBS1</strain>
    </source>
</reference>
<dbReference type="AlphaFoldDB" id="A0A8J7PBG2"/>
<sequence length="320" mass="35906">MKYRDFGKTGIKVSEIGFGTWPIGGNSHGMSYGPTDDKVSTDALNRALDLGINFFDTADVYGWGHAESLLGKCFRGKRDRIILAAKVGADFYQGQGFQTFTPEYINFALDKTLARLRTDYLDVYQLHNPPLKLLNNPAIYEKLKELKREGKIRSWGVSVFSDVEGIAAINVGQPDCIQIAYNIFSFRPSEKLFPLANEKGCAIIARECLANGFLTSKYKNSNLVRFAAGDMRRSWPPEYIRARIEATERLQFLVREKQTMGQAALRFALGESAVSTALAGMKLPEQVDENVEACLERLSEEELKHLTELQLTGFKKELPI</sequence>
<dbReference type="Pfam" id="PF00248">
    <property type="entry name" value="Aldo_ket_red"/>
    <property type="match status" value="1"/>
</dbReference>
<comment type="caution">
    <text evidence="2">The sequence shown here is derived from an EMBL/GenBank/DDBJ whole genome shotgun (WGS) entry which is preliminary data.</text>
</comment>
<dbReference type="SUPFAM" id="SSF51430">
    <property type="entry name" value="NAD(P)-linked oxidoreductase"/>
    <property type="match status" value="1"/>
</dbReference>
<evidence type="ECO:0000313" key="3">
    <source>
        <dbReference type="Proteomes" id="UP000664277"/>
    </source>
</evidence>
<protein>
    <submittedName>
        <fullName evidence="2">Aldo/keto reductase</fullName>
    </submittedName>
</protein>
<organism evidence="2 3">
    <name type="scientific">Candidatus Obscuribacter phosphatis</name>
    <dbReference type="NCBI Taxonomy" id="1906157"/>
    <lineage>
        <taxon>Bacteria</taxon>
        <taxon>Bacillati</taxon>
        <taxon>Candidatus Melainabacteria</taxon>
        <taxon>Candidatus Obscuribacterales</taxon>
        <taxon>Candidatus Obscuribacteraceae</taxon>
        <taxon>Candidatus Obscuribacter</taxon>
    </lineage>
</organism>
<proteinExistence type="predicted"/>
<dbReference type="PRINTS" id="PR00069">
    <property type="entry name" value="ALDKETRDTASE"/>
</dbReference>
<dbReference type="InterPro" id="IPR023210">
    <property type="entry name" value="NADP_OxRdtase_dom"/>
</dbReference>
<dbReference type="CDD" id="cd19086">
    <property type="entry name" value="AKR_AKR11C1"/>
    <property type="match status" value="1"/>
</dbReference>
<dbReference type="InterPro" id="IPR020471">
    <property type="entry name" value="AKR"/>
</dbReference>
<dbReference type="EMBL" id="JAFLCK010000020">
    <property type="protein sequence ID" value="MBN8661432.1"/>
    <property type="molecule type" value="Genomic_DNA"/>
</dbReference>
<gene>
    <name evidence="2" type="ORF">J0M35_13790</name>
</gene>
<dbReference type="Gene3D" id="3.20.20.100">
    <property type="entry name" value="NADP-dependent oxidoreductase domain"/>
    <property type="match status" value="1"/>
</dbReference>